<keyword evidence="5 6" id="KW-0472">Membrane</keyword>
<dbReference type="InterPro" id="IPR002797">
    <property type="entry name" value="Polysacc_synth"/>
</dbReference>
<evidence type="ECO:0000256" key="2">
    <source>
        <dbReference type="ARBA" id="ARBA00022475"/>
    </source>
</evidence>
<keyword evidence="3 6" id="KW-0812">Transmembrane</keyword>
<proteinExistence type="predicted"/>
<dbReference type="PANTHER" id="PTHR30250:SF11">
    <property type="entry name" value="O-ANTIGEN TRANSPORTER-RELATED"/>
    <property type="match status" value="1"/>
</dbReference>
<comment type="caution">
    <text evidence="7">The sequence shown here is derived from an EMBL/GenBank/DDBJ whole genome shotgun (WGS) entry which is preliminary data.</text>
</comment>
<gene>
    <name evidence="7" type="ORF">HX845_25250</name>
</gene>
<feature type="transmembrane region" description="Helical" evidence="6">
    <location>
        <begin position="210"/>
        <end position="233"/>
    </location>
</feature>
<feature type="transmembrane region" description="Helical" evidence="6">
    <location>
        <begin position="445"/>
        <end position="473"/>
    </location>
</feature>
<reference evidence="7 8" key="1">
    <citation type="submission" date="2020-04" db="EMBL/GenBank/DDBJ databases">
        <title>Molecular characterization of pseudomonads from Agaricus bisporus reveal novel blotch 2 pathogens in Western Europe.</title>
        <authorList>
            <person name="Taparia T."/>
            <person name="Krijger M."/>
            <person name="Haynes E."/>
            <person name="Elpinstone J.G."/>
            <person name="Noble R."/>
            <person name="Van Der Wolf J."/>
        </authorList>
    </citation>
    <scope>NUCLEOTIDE SEQUENCE [LARGE SCALE GENOMIC DNA]</scope>
    <source>
        <strain evidence="7 8">IPO3738</strain>
    </source>
</reference>
<feature type="transmembrane region" description="Helical" evidence="6">
    <location>
        <begin position="12"/>
        <end position="33"/>
    </location>
</feature>
<dbReference type="GO" id="GO:0005886">
    <property type="term" value="C:plasma membrane"/>
    <property type="evidence" value="ECO:0007669"/>
    <property type="project" value="UniProtKB-SubCell"/>
</dbReference>
<feature type="transmembrane region" description="Helical" evidence="6">
    <location>
        <begin position="148"/>
        <end position="172"/>
    </location>
</feature>
<feature type="transmembrane region" description="Helical" evidence="6">
    <location>
        <begin position="322"/>
        <end position="344"/>
    </location>
</feature>
<dbReference type="InterPro" id="IPR050833">
    <property type="entry name" value="Poly_Biosynth_Transport"/>
</dbReference>
<feature type="transmembrane region" description="Helical" evidence="6">
    <location>
        <begin position="80"/>
        <end position="103"/>
    </location>
</feature>
<dbReference type="EMBL" id="JACAQE010000009">
    <property type="protein sequence ID" value="NWC16987.1"/>
    <property type="molecule type" value="Genomic_DNA"/>
</dbReference>
<accession>A0A7Y7Y5E0</accession>
<feature type="transmembrane region" description="Helical" evidence="6">
    <location>
        <begin position="253"/>
        <end position="276"/>
    </location>
</feature>
<evidence type="ECO:0000256" key="5">
    <source>
        <dbReference type="ARBA" id="ARBA00023136"/>
    </source>
</evidence>
<name>A0A7Y7Y5E0_9PSED</name>
<feature type="transmembrane region" description="Helical" evidence="6">
    <location>
        <begin position="414"/>
        <end position="433"/>
    </location>
</feature>
<dbReference type="PANTHER" id="PTHR30250">
    <property type="entry name" value="PST FAMILY PREDICTED COLANIC ACID TRANSPORTER"/>
    <property type="match status" value="1"/>
</dbReference>
<keyword evidence="2" id="KW-1003">Cell membrane</keyword>
<feature type="transmembrane region" description="Helical" evidence="6">
    <location>
        <begin position="356"/>
        <end position="375"/>
    </location>
</feature>
<evidence type="ECO:0000313" key="8">
    <source>
        <dbReference type="Proteomes" id="UP000517547"/>
    </source>
</evidence>
<feature type="transmembrane region" description="Helical" evidence="6">
    <location>
        <begin position="39"/>
        <end position="60"/>
    </location>
</feature>
<evidence type="ECO:0000256" key="1">
    <source>
        <dbReference type="ARBA" id="ARBA00004651"/>
    </source>
</evidence>
<evidence type="ECO:0000256" key="6">
    <source>
        <dbReference type="SAM" id="Phobius"/>
    </source>
</evidence>
<feature type="transmembrane region" description="Helical" evidence="6">
    <location>
        <begin position="288"/>
        <end position="310"/>
    </location>
</feature>
<evidence type="ECO:0000256" key="4">
    <source>
        <dbReference type="ARBA" id="ARBA00022989"/>
    </source>
</evidence>
<feature type="transmembrane region" description="Helical" evidence="6">
    <location>
        <begin position="178"/>
        <end position="198"/>
    </location>
</feature>
<feature type="transmembrane region" description="Helical" evidence="6">
    <location>
        <begin position="381"/>
        <end position="402"/>
    </location>
</feature>
<evidence type="ECO:0000313" key="7">
    <source>
        <dbReference type="EMBL" id="NWC16987.1"/>
    </source>
</evidence>
<protein>
    <submittedName>
        <fullName evidence="7">Oligosaccharide flippase family protein</fullName>
    </submittedName>
</protein>
<dbReference type="Proteomes" id="UP000517547">
    <property type="component" value="Unassembled WGS sequence"/>
</dbReference>
<dbReference type="AlphaFoldDB" id="A0A7Y7Y5E0"/>
<keyword evidence="4 6" id="KW-1133">Transmembrane helix</keyword>
<organism evidence="7 8">
    <name type="scientific">Pseudomonas gingeri</name>
    <dbReference type="NCBI Taxonomy" id="117681"/>
    <lineage>
        <taxon>Bacteria</taxon>
        <taxon>Pseudomonadati</taxon>
        <taxon>Pseudomonadota</taxon>
        <taxon>Gammaproteobacteria</taxon>
        <taxon>Pseudomonadales</taxon>
        <taxon>Pseudomonadaceae</taxon>
        <taxon>Pseudomonas</taxon>
    </lineage>
</organism>
<feature type="transmembrane region" description="Helical" evidence="6">
    <location>
        <begin position="115"/>
        <end position="136"/>
    </location>
</feature>
<comment type="subcellular location">
    <subcellularLocation>
        <location evidence="1">Cell membrane</location>
        <topology evidence="1">Multi-pass membrane protein</topology>
    </subcellularLocation>
</comment>
<evidence type="ECO:0000256" key="3">
    <source>
        <dbReference type="ARBA" id="ARBA00022692"/>
    </source>
</evidence>
<dbReference type="Pfam" id="PF01943">
    <property type="entry name" value="Polysacc_synt"/>
    <property type="match status" value="1"/>
</dbReference>
<sequence>MLKAILRDSLIYGLASVLSKGLAIFLLPLYTRVLSTGDYGAFDLLVTFGALVNLSVALEVSQGLARYWGDTEKQAERRELASTTFWFTLSMYGAFFLASMLASSQLNLLLLGNEAYLGVFRLGLGFIAINGIYYLLLNQFRWELRSKAYAVVSFCYALMTLGFAMVFCLLLGKGLEGVMLGQLLAALCSALISLWLLRTTFGFSFDVHKLLAMLKFSVPLVPAGLAVFVSLYINRVALVHFGSLEDVGLFGIGSRIAGLSALLILGIQAALTPLVYQHYREPETPAQIARLFGWFAAVALAGCLFLAVFARELLAVFATAGYFAGASLVVFLAPALLLSQMYIFAPGIAIRKKTIWQLWVTLLSATVSAVGNWLLVPSWGVFGAALATLLAAMVFFLAWLLISQRLYRIPYNWRACLLGVAAFIVCALVNAQLDRLDLYLPLTLVLKALLLVALSIVVVAGGLLPLADIRALLTQIRRRIGR</sequence>
<dbReference type="RefSeq" id="WP_017123493.1">
    <property type="nucleotide sequence ID" value="NZ_JACAQE010000009.1"/>
</dbReference>